<comment type="caution">
    <text evidence="1">The sequence shown here is derived from an EMBL/GenBank/DDBJ whole genome shotgun (WGS) entry which is preliminary data.</text>
</comment>
<dbReference type="InterPro" id="IPR018912">
    <property type="entry name" value="DUF2478"/>
</dbReference>
<sequence length="182" mass="19705">MRPQEQALFPLATVTGTERGQTDRLLAEVARVLSAEGWALAGVVQVNSGRPGRAHCDMDLQVLGRAEVIRISQNLGEESRGCRLDPEGLETAVALVEGTLAERPRLLILNKFGKAEIEGRGFRPLIAAALEQGIPVLMGLKPLNRPGFETFAEGLGQGLPAELDQILDWCRQTAAIEPLTFQ</sequence>
<evidence type="ECO:0000313" key="1">
    <source>
        <dbReference type="EMBL" id="PVE49185.1"/>
    </source>
</evidence>
<dbReference type="AlphaFoldDB" id="A0A2T7UWM9"/>
<dbReference type="Pfam" id="PF10649">
    <property type="entry name" value="DUF2478"/>
    <property type="match status" value="1"/>
</dbReference>
<accession>A0A2T7UWM9</accession>
<reference evidence="1 2" key="1">
    <citation type="journal article" date="2011" name="Syst. Appl. Microbiol.">
        <title>Defluviimonas denitrificans gen. nov., sp. nov., and Pararhodobacter aggregans gen. nov., sp. nov., non-phototrophic Rhodobacteraceae from the biofilter of a marine aquaculture.</title>
        <authorList>
            <person name="Foesel B.U."/>
            <person name="Drake H.L."/>
            <person name="Schramm A."/>
        </authorList>
    </citation>
    <scope>NUCLEOTIDE SEQUENCE [LARGE SCALE GENOMIC DNA]</scope>
    <source>
        <strain evidence="1 2">D1-19</strain>
    </source>
</reference>
<proteinExistence type="predicted"/>
<dbReference type="RefSeq" id="WP_107749688.1">
    <property type="nucleotide sequence ID" value="NZ_QBKF01000001.1"/>
</dbReference>
<keyword evidence="2" id="KW-1185">Reference proteome</keyword>
<organism evidence="1 2">
    <name type="scientific">Pararhodobacter aggregans</name>
    <dbReference type="NCBI Taxonomy" id="404875"/>
    <lineage>
        <taxon>Bacteria</taxon>
        <taxon>Pseudomonadati</taxon>
        <taxon>Pseudomonadota</taxon>
        <taxon>Alphaproteobacteria</taxon>
        <taxon>Rhodobacterales</taxon>
        <taxon>Paracoccaceae</taxon>
        <taxon>Pararhodobacter</taxon>
    </lineage>
</organism>
<dbReference type="EMBL" id="QDDR01000001">
    <property type="protein sequence ID" value="PVE49185.1"/>
    <property type="molecule type" value="Genomic_DNA"/>
</dbReference>
<evidence type="ECO:0000313" key="2">
    <source>
        <dbReference type="Proteomes" id="UP000244810"/>
    </source>
</evidence>
<gene>
    <name evidence="1" type="ORF">DDE23_01895</name>
</gene>
<dbReference type="OrthoDB" id="5918880at2"/>
<dbReference type="Proteomes" id="UP000244810">
    <property type="component" value="Unassembled WGS sequence"/>
</dbReference>
<protein>
    <submittedName>
        <fullName evidence="1">3-dehydroquinate dehydratase</fullName>
    </submittedName>
</protein>
<name>A0A2T7UWM9_9RHOB</name>